<evidence type="ECO:0000256" key="4">
    <source>
        <dbReference type="ARBA" id="ARBA00023163"/>
    </source>
</evidence>
<evidence type="ECO:0000256" key="1">
    <source>
        <dbReference type="ARBA" id="ARBA00010641"/>
    </source>
</evidence>
<dbReference type="Gene3D" id="1.10.1740.10">
    <property type="match status" value="1"/>
</dbReference>
<keyword evidence="4" id="KW-0804">Transcription</keyword>
<dbReference type="InterPro" id="IPR013249">
    <property type="entry name" value="RNA_pol_sigma70_r4_t2"/>
</dbReference>
<dbReference type="Pfam" id="PF08281">
    <property type="entry name" value="Sigma70_r4_2"/>
    <property type="match status" value="1"/>
</dbReference>
<sequence length="194" mass="23202">MKSAATKSDTITWDAFRKGDRIAFESIVRSYSKLLFNYGTRFSSNRELIKECIQDLFVSLWERRTHLSSTDHTKNYLFKSFRINLFKLLNADHQFVSVNDLPLFEITFNKEAQMITEEYQLDIKKKLESSFKKLSVKQYEIIYLRYYEGLSFEEISDIMDITKKGTYKLLGRAIAVMRRNLTLKDFRFIYLYYC</sequence>
<evidence type="ECO:0000256" key="2">
    <source>
        <dbReference type="ARBA" id="ARBA00023015"/>
    </source>
</evidence>
<name>A0A521CZU6_9SPHI</name>
<dbReference type="GO" id="GO:0016987">
    <property type="term" value="F:sigma factor activity"/>
    <property type="evidence" value="ECO:0007669"/>
    <property type="project" value="UniProtKB-KW"/>
</dbReference>
<dbReference type="GO" id="GO:0003677">
    <property type="term" value="F:DNA binding"/>
    <property type="evidence" value="ECO:0007669"/>
    <property type="project" value="InterPro"/>
</dbReference>
<dbReference type="PANTHER" id="PTHR43133:SF46">
    <property type="entry name" value="RNA POLYMERASE SIGMA-70 FACTOR ECF SUBFAMILY"/>
    <property type="match status" value="1"/>
</dbReference>
<organism evidence="6 7">
    <name type="scientific">Pedobacter westerhofensis</name>
    <dbReference type="NCBI Taxonomy" id="425512"/>
    <lineage>
        <taxon>Bacteria</taxon>
        <taxon>Pseudomonadati</taxon>
        <taxon>Bacteroidota</taxon>
        <taxon>Sphingobacteriia</taxon>
        <taxon>Sphingobacteriales</taxon>
        <taxon>Sphingobacteriaceae</taxon>
        <taxon>Pedobacter</taxon>
    </lineage>
</organism>
<dbReference type="NCBIfam" id="TIGR02937">
    <property type="entry name" value="sigma70-ECF"/>
    <property type="match status" value="1"/>
</dbReference>
<protein>
    <submittedName>
        <fullName evidence="6">RNA polymerase sigma factor, sigma-70 family</fullName>
    </submittedName>
</protein>
<gene>
    <name evidence="6" type="ORF">SAMN06265348_104365</name>
</gene>
<dbReference type="InterPro" id="IPR039425">
    <property type="entry name" value="RNA_pol_sigma-70-like"/>
</dbReference>
<dbReference type="InterPro" id="IPR013324">
    <property type="entry name" value="RNA_pol_sigma_r3/r4-like"/>
</dbReference>
<dbReference type="InterPro" id="IPR036388">
    <property type="entry name" value="WH-like_DNA-bd_sf"/>
</dbReference>
<dbReference type="InterPro" id="IPR013325">
    <property type="entry name" value="RNA_pol_sigma_r2"/>
</dbReference>
<dbReference type="Gene3D" id="1.10.10.10">
    <property type="entry name" value="Winged helix-like DNA-binding domain superfamily/Winged helix DNA-binding domain"/>
    <property type="match status" value="1"/>
</dbReference>
<dbReference type="SUPFAM" id="SSF88659">
    <property type="entry name" value="Sigma3 and sigma4 domains of RNA polymerase sigma factors"/>
    <property type="match status" value="1"/>
</dbReference>
<evidence type="ECO:0000313" key="6">
    <source>
        <dbReference type="EMBL" id="SMO64922.1"/>
    </source>
</evidence>
<dbReference type="GO" id="GO:0006352">
    <property type="term" value="P:DNA-templated transcription initiation"/>
    <property type="evidence" value="ECO:0007669"/>
    <property type="project" value="InterPro"/>
</dbReference>
<dbReference type="AlphaFoldDB" id="A0A521CZU6"/>
<keyword evidence="2" id="KW-0805">Transcription regulation</keyword>
<comment type="similarity">
    <text evidence="1">Belongs to the sigma-70 factor family. ECF subfamily.</text>
</comment>
<feature type="domain" description="RNA polymerase sigma factor 70 region 4 type 2" evidence="5">
    <location>
        <begin position="128"/>
        <end position="174"/>
    </location>
</feature>
<reference evidence="6 7" key="1">
    <citation type="submission" date="2017-05" db="EMBL/GenBank/DDBJ databases">
        <authorList>
            <person name="Varghese N."/>
            <person name="Submissions S."/>
        </authorList>
    </citation>
    <scope>NUCLEOTIDE SEQUENCE [LARGE SCALE GENOMIC DNA]</scope>
    <source>
        <strain evidence="6 7">DSM 19036</strain>
    </source>
</reference>
<dbReference type="EMBL" id="FXTN01000004">
    <property type="protein sequence ID" value="SMO64922.1"/>
    <property type="molecule type" value="Genomic_DNA"/>
</dbReference>
<dbReference type="SUPFAM" id="SSF88946">
    <property type="entry name" value="Sigma2 domain of RNA polymerase sigma factors"/>
    <property type="match status" value="1"/>
</dbReference>
<evidence type="ECO:0000259" key="5">
    <source>
        <dbReference type="Pfam" id="PF08281"/>
    </source>
</evidence>
<dbReference type="Proteomes" id="UP000320300">
    <property type="component" value="Unassembled WGS sequence"/>
</dbReference>
<keyword evidence="7" id="KW-1185">Reference proteome</keyword>
<dbReference type="InterPro" id="IPR014284">
    <property type="entry name" value="RNA_pol_sigma-70_dom"/>
</dbReference>
<evidence type="ECO:0000256" key="3">
    <source>
        <dbReference type="ARBA" id="ARBA00023082"/>
    </source>
</evidence>
<dbReference type="CDD" id="cd06171">
    <property type="entry name" value="Sigma70_r4"/>
    <property type="match status" value="1"/>
</dbReference>
<evidence type="ECO:0000313" key="7">
    <source>
        <dbReference type="Proteomes" id="UP000320300"/>
    </source>
</evidence>
<proteinExistence type="inferred from homology"/>
<dbReference type="RefSeq" id="WP_185960442.1">
    <property type="nucleotide sequence ID" value="NZ_CBCSJO010000001.1"/>
</dbReference>
<keyword evidence="3" id="KW-0731">Sigma factor</keyword>
<dbReference type="PANTHER" id="PTHR43133">
    <property type="entry name" value="RNA POLYMERASE ECF-TYPE SIGMA FACTO"/>
    <property type="match status" value="1"/>
</dbReference>
<accession>A0A521CZU6</accession>